<evidence type="ECO:0008006" key="8">
    <source>
        <dbReference type="Google" id="ProtNLM"/>
    </source>
</evidence>
<evidence type="ECO:0000256" key="5">
    <source>
        <dbReference type="SAM" id="Phobius"/>
    </source>
</evidence>
<dbReference type="InterPro" id="IPR050492">
    <property type="entry name" value="Bact_metal-bind_prot9"/>
</dbReference>
<organism evidence="6 7">
    <name type="scientific">candidate division MSBL1 archaeon SCGC-AAA259M10</name>
    <dbReference type="NCBI Taxonomy" id="1698270"/>
    <lineage>
        <taxon>Archaea</taxon>
        <taxon>Methanobacteriati</taxon>
        <taxon>Methanobacteriota</taxon>
        <taxon>candidate division MSBL1</taxon>
    </lineage>
</organism>
<keyword evidence="2" id="KW-0813">Transport</keyword>
<proteinExistence type="predicted"/>
<keyword evidence="3" id="KW-0479">Metal-binding</keyword>
<keyword evidence="5" id="KW-0472">Membrane</keyword>
<keyword evidence="4" id="KW-0732">Signal</keyword>
<comment type="subcellular location">
    <subcellularLocation>
        <location evidence="1">Cell envelope</location>
    </subcellularLocation>
</comment>
<feature type="transmembrane region" description="Helical" evidence="5">
    <location>
        <begin position="317"/>
        <end position="336"/>
    </location>
</feature>
<accession>A0A133V2B7</accession>
<dbReference type="Pfam" id="PF01297">
    <property type="entry name" value="ZnuA"/>
    <property type="match status" value="1"/>
</dbReference>
<dbReference type="SUPFAM" id="SSF53807">
    <property type="entry name" value="Helical backbone' metal receptor"/>
    <property type="match status" value="1"/>
</dbReference>
<evidence type="ECO:0000256" key="2">
    <source>
        <dbReference type="ARBA" id="ARBA00022448"/>
    </source>
</evidence>
<dbReference type="Proteomes" id="UP000070341">
    <property type="component" value="Unassembled WGS sequence"/>
</dbReference>
<name>A0A133V2B7_9EURY</name>
<gene>
    <name evidence="6" type="ORF">AKJ40_01080</name>
</gene>
<dbReference type="PANTHER" id="PTHR42953">
    <property type="entry name" value="HIGH-AFFINITY ZINC UPTAKE SYSTEM PROTEIN ZNUA-RELATED"/>
    <property type="match status" value="1"/>
</dbReference>
<dbReference type="EMBL" id="LHXU01000008">
    <property type="protein sequence ID" value="KXB00579.1"/>
    <property type="molecule type" value="Genomic_DNA"/>
</dbReference>
<dbReference type="AlphaFoldDB" id="A0A133V2B7"/>
<dbReference type="PANTHER" id="PTHR42953:SF1">
    <property type="entry name" value="METAL-BINDING PROTEIN HI_0362-RELATED"/>
    <property type="match status" value="1"/>
</dbReference>
<evidence type="ECO:0000313" key="6">
    <source>
        <dbReference type="EMBL" id="KXB00579.1"/>
    </source>
</evidence>
<comment type="caution">
    <text evidence="6">The sequence shown here is derived from an EMBL/GenBank/DDBJ whole genome shotgun (WGS) entry which is preliminary data.</text>
</comment>
<protein>
    <recommendedName>
        <fullName evidence="8">Zinc ABC transporter substrate-binding protein</fullName>
    </recommendedName>
</protein>
<evidence type="ECO:0000256" key="1">
    <source>
        <dbReference type="ARBA" id="ARBA00004196"/>
    </source>
</evidence>
<evidence type="ECO:0000313" key="7">
    <source>
        <dbReference type="Proteomes" id="UP000070341"/>
    </source>
</evidence>
<evidence type="ECO:0000256" key="3">
    <source>
        <dbReference type="ARBA" id="ARBA00022723"/>
    </source>
</evidence>
<dbReference type="InterPro" id="IPR006127">
    <property type="entry name" value="ZnuA-like"/>
</dbReference>
<sequence length="339" mass="37383">MTKTLQKKYAKNSGKIINSIIILAALIFLISSLTPAASANVNNDNEKPIVVATTTNLGYFANEVGGNNIEVLNLVPAGACPGHYDTRPTDVEAIVDADLILWNGFEPWLMELVESAGNREVLMNKGPGGEWGPPPRGKLYVENITDALMQAFPQYEESFERRKQDLLSTIDSCAENLRTEAERENIKQVKVICQSFQKPFVQWLGFSVVKTFPSPEQISASQTSEIINTAENEDVALIISNNASGTSFGEQIATETGIEHVVLGNYPGWMKGIDTYVKMVESNAERLFMGLESYRDELGTLSNLKEELKGVKFQRNAAFVAAIIVAIVAALEFMIIRRK</sequence>
<evidence type="ECO:0000256" key="4">
    <source>
        <dbReference type="ARBA" id="ARBA00022729"/>
    </source>
</evidence>
<dbReference type="GO" id="GO:0030001">
    <property type="term" value="P:metal ion transport"/>
    <property type="evidence" value="ECO:0007669"/>
    <property type="project" value="InterPro"/>
</dbReference>
<dbReference type="Gene3D" id="3.40.50.1980">
    <property type="entry name" value="Nitrogenase molybdenum iron protein domain"/>
    <property type="match status" value="2"/>
</dbReference>
<reference evidence="6 7" key="1">
    <citation type="journal article" date="2016" name="Sci. Rep.">
        <title>Metabolic traits of an uncultured archaeal lineage -MSBL1- from brine pools of the Red Sea.</title>
        <authorList>
            <person name="Mwirichia R."/>
            <person name="Alam I."/>
            <person name="Rashid M."/>
            <person name="Vinu M."/>
            <person name="Ba-Alawi W."/>
            <person name="Anthony Kamau A."/>
            <person name="Kamanda Ngugi D."/>
            <person name="Goker M."/>
            <person name="Klenk H.P."/>
            <person name="Bajic V."/>
            <person name="Stingl U."/>
        </authorList>
    </citation>
    <scope>NUCLEOTIDE SEQUENCE [LARGE SCALE GENOMIC DNA]</scope>
    <source>
        <strain evidence="6">SCGC-AAA259M10</strain>
    </source>
</reference>
<keyword evidence="7" id="KW-1185">Reference proteome</keyword>
<dbReference type="GO" id="GO:0046872">
    <property type="term" value="F:metal ion binding"/>
    <property type="evidence" value="ECO:0007669"/>
    <property type="project" value="UniProtKB-KW"/>
</dbReference>
<keyword evidence="5" id="KW-1133">Transmembrane helix</keyword>
<keyword evidence="5" id="KW-0812">Transmembrane</keyword>